<dbReference type="AlphaFoldDB" id="A0A1X6MX55"/>
<reference evidence="2 3" key="1">
    <citation type="submission" date="2017-04" db="EMBL/GenBank/DDBJ databases">
        <title>Genome Sequence of the Model Brown-Rot Fungus Postia placenta SB12.</title>
        <authorList>
            <consortium name="DOE Joint Genome Institute"/>
            <person name="Gaskell J."/>
            <person name="Kersten P."/>
            <person name="Larrondo L.F."/>
            <person name="Canessa P."/>
            <person name="Martinez D."/>
            <person name="Hibbett D."/>
            <person name="Schmoll M."/>
            <person name="Kubicek C.P."/>
            <person name="Martinez A.T."/>
            <person name="Yadav J."/>
            <person name="Master E."/>
            <person name="Magnuson J.K."/>
            <person name="James T."/>
            <person name="Yaver D."/>
            <person name="Berka R."/>
            <person name="Labutti K."/>
            <person name="Lipzen A."/>
            <person name="Aerts A."/>
            <person name="Barry K."/>
            <person name="Henrissat B."/>
            <person name="Blanchette R."/>
            <person name="Grigoriev I."/>
            <person name="Cullen D."/>
        </authorList>
    </citation>
    <scope>NUCLEOTIDE SEQUENCE [LARGE SCALE GENOMIC DNA]</scope>
    <source>
        <strain evidence="2 3">MAD-698-R-SB12</strain>
    </source>
</reference>
<name>A0A1X6MX55_9APHY</name>
<gene>
    <name evidence="2" type="ORF">POSPLADRAFT_1070444</name>
</gene>
<evidence type="ECO:0000313" key="2">
    <source>
        <dbReference type="EMBL" id="OSX60948.1"/>
    </source>
</evidence>
<evidence type="ECO:0000313" key="3">
    <source>
        <dbReference type="Proteomes" id="UP000194127"/>
    </source>
</evidence>
<proteinExistence type="predicted"/>
<dbReference type="RefSeq" id="XP_024337742.1">
    <property type="nucleotide sequence ID" value="XM_024482400.1"/>
</dbReference>
<accession>A0A1X6MX55</accession>
<feature type="compositionally biased region" description="Basic and acidic residues" evidence="1">
    <location>
        <begin position="261"/>
        <end position="280"/>
    </location>
</feature>
<sequence>MAHSRTHSVDTEMHELNQEADYLEEKTHIVPGSNGSDAKLQRHDSDPDAKAMVVASLRSQIQDLFSQVSQLNSKLVSSYDRVSDLEDELHITSANLRSTTLKVSKLELELERSRHLSALSTGLLVEKNHLTNLHTFGLVIGQSQGAFVAVSFQTPDQLLQRDRANFYFSFLRAYPVAAQSRRPFTSLDFGICLENSTWGETVVDIPGLNLRWILGPHGGVSQLRNQSCQPRSTHNGKQRVPPKSGEKDSTRSLTTSGKLKGPQDARNEKQYILRERRGKPECIPTSKREADMKLHWQWKCDARSLTAGC</sequence>
<dbReference type="OrthoDB" id="10521703at2759"/>
<organism evidence="2 3">
    <name type="scientific">Postia placenta MAD-698-R-SB12</name>
    <dbReference type="NCBI Taxonomy" id="670580"/>
    <lineage>
        <taxon>Eukaryota</taxon>
        <taxon>Fungi</taxon>
        <taxon>Dikarya</taxon>
        <taxon>Basidiomycota</taxon>
        <taxon>Agaricomycotina</taxon>
        <taxon>Agaricomycetes</taxon>
        <taxon>Polyporales</taxon>
        <taxon>Adustoporiaceae</taxon>
        <taxon>Rhodonia</taxon>
    </lineage>
</organism>
<keyword evidence="3" id="KW-1185">Reference proteome</keyword>
<protein>
    <submittedName>
        <fullName evidence="2">Uncharacterized protein</fullName>
    </submittedName>
</protein>
<dbReference type="GeneID" id="36327349"/>
<dbReference type="Proteomes" id="UP000194127">
    <property type="component" value="Unassembled WGS sequence"/>
</dbReference>
<feature type="region of interest" description="Disordered" evidence="1">
    <location>
        <begin position="222"/>
        <end position="280"/>
    </location>
</feature>
<dbReference type="EMBL" id="KZ110599">
    <property type="protein sequence ID" value="OSX60948.1"/>
    <property type="molecule type" value="Genomic_DNA"/>
</dbReference>
<dbReference type="STRING" id="670580.A0A1X6MX55"/>
<evidence type="ECO:0000256" key="1">
    <source>
        <dbReference type="SAM" id="MobiDB-lite"/>
    </source>
</evidence>
<feature type="compositionally biased region" description="Polar residues" evidence="1">
    <location>
        <begin position="222"/>
        <end position="235"/>
    </location>
</feature>